<gene>
    <name evidence="10" type="ORF">ALO_00525</name>
</gene>
<evidence type="ECO:0000256" key="7">
    <source>
        <dbReference type="ARBA" id="ARBA00022967"/>
    </source>
</evidence>
<comment type="caution">
    <text evidence="10">The sequence shown here is derived from an EMBL/GenBank/DDBJ whole genome shotgun (WGS) entry which is preliminary data.</text>
</comment>
<dbReference type="GO" id="GO:0005524">
    <property type="term" value="F:ATP binding"/>
    <property type="evidence" value="ECO:0007669"/>
    <property type="project" value="UniProtKB-KW"/>
</dbReference>
<evidence type="ECO:0000259" key="9">
    <source>
        <dbReference type="PROSITE" id="PS50893"/>
    </source>
</evidence>
<dbReference type="Proteomes" id="UP000003240">
    <property type="component" value="Unassembled WGS sequence"/>
</dbReference>
<keyword evidence="8" id="KW-0472">Membrane</keyword>
<dbReference type="Gene3D" id="3.40.50.300">
    <property type="entry name" value="P-loop containing nucleotide triphosphate hydrolases"/>
    <property type="match status" value="2"/>
</dbReference>
<dbReference type="Pfam" id="PF00005">
    <property type="entry name" value="ABC_tran"/>
    <property type="match status" value="2"/>
</dbReference>
<evidence type="ECO:0000256" key="6">
    <source>
        <dbReference type="ARBA" id="ARBA00022840"/>
    </source>
</evidence>
<name>F7NDJ8_9FIRM</name>
<dbReference type="OrthoDB" id="9771863at2"/>
<keyword evidence="6" id="KW-0067">ATP-binding</keyword>
<dbReference type="InterPro" id="IPR017871">
    <property type="entry name" value="ABC_transporter-like_CS"/>
</dbReference>
<evidence type="ECO:0000256" key="3">
    <source>
        <dbReference type="ARBA" id="ARBA00022475"/>
    </source>
</evidence>
<protein>
    <submittedName>
        <fullName evidence="10">ABC transporter related protein</fullName>
    </submittedName>
</protein>
<evidence type="ECO:0000313" key="11">
    <source>
        <dbReference type="Proteomes" id="UP000003240"/>
    </source>
</evidence>
<dbReference type="PANTHER" id="PTHR43790">
    <property type="entry name" value="CARBOHYDRATE TRANSPORT ATP-BINDING PROTEIN MG119-RELATED"/>
    <property type="match status" value="1"/>
</dbReference>
<dbReference type="FunFam" id="3.40.50.300:FF:000127">
    <property type="entry name" value="Ribose import ATP-binding protein RbsA"/>
    <property type="match status" value="1"/>
</dbReference>
<organism evidence="10 11">
    <name type="scientific">Acetonema longum DSM 6540</name>
    <dbReference type="NCBI Taxonomy" id="1009370"/>
    <lineage>
        <taxon>Bacteria</taxon>
        <taxon>Bacillati</taxon>
        <taxon>Bacillota</taxon>
        <taxon>Negativicutes</taxon>
        <taxon>Acetonemataceae</taxon>
        <taxon>Acetonema</taxon>
    </lineage>
</organism>
<dbReference type="RefSeq" id="WP_004573019.1">
    <property type="nucleotide sequence ID" value="NZ_AFGF01000007.1"/>
</dbReference>
<dbReference type="GO" id="GO:0005886">
    <property type="term" value="C:plasma membrane"/>
    <property type="evidence" value="ECO:0007669"/>
    <property type="project" value="UniProtKB-SubCell"/>
</dbReference>
<dbReference type="InterPro" id="IPR027417">
    <property type="entry name" value="P-loop_NTPase"/>
</dbReference>
<dbReference type="PROSITE" id="PS00211">
    <property type="entry name" value="ABC_TRANSPORTER_1"/>
    <property type="match status" value="2"/>
</dbReference>
<evidence type="ECO:0000256" key="2">
    <source>
        <dbReference type="ARBA" id="ARBA00022448"/>
    </source>
</evidence>
<evidence type="ECO:0000313" key="10">
    <source>
        <dbReference type="EMBL" id="EGO65860.1"/>
    </source>
</evidence>
<feature type="domain" description="ABC transporter" evidence="9">
    <location>
        <begin position="257"/>
        <end position="501"/>
    </location>
</feature>
<dbReference type="EMBL" id="AFGF01000007">
    <property type="protein sequence ID" value="EGO65860.1"/>
    <property type="molecule type" value="Genomic_DNA"/>
</dbReference>
<accession>F7NDJ8</accession>
<evidence type="ECO:0000256" key="4">
    <source>
        <dbReference type="ARBA" id="ARBA00022737"/>
    </source>
</evidence>
<keyword evidence="5" id="KW-0547">Nucleotide-binding</keyword>
<dbReference type="InterPro" id="IPR050107">
    <property type="entry name" value="ABC_carbohydrate_import_ATPase"/>
</dbReference>
<dbReference type="CDD" id="cd03216">
    <property type="entry name" value="ABC_Carb_Monos_I"/>
    <property type="match status" value="1"/>
</dbReference>
<keyword evidence="3" id="KW-1003">Cell membrane</keyword>
<dbReference type="InterPro" id="IPR003593">
    <property type="entry name" value="AAA+_ATPase"/>
</dbReference>
<keyword evidence="2" id="KW-0813">Transport</keyword>
<dbReference type="STRING" id="1009370.ALO_00525"/>
<dbReference type="CDD" id="cd03215">
    <property type="entry name" value="ABC_Carb_Monos_II"/>
    <property type="match status" value="1"/>
</dbReference>
<proteinExistence type="predicted"/>
<dbReference type="eggNOG" id="COG3845">
    <property type="taxonomic scope" value="Bacteria"/>
</dbReference>
<feature type="domain" description="ABC transporter" evidence="9">
    <location>
        <begin position="6"/>
        <end position="240"/>
    </location>
</feature>
<keyword evidence="7" id="KW-1278">Translocase</keyword>
<dbReference type="SUPFAM" id="SSF52540">
    <property type="entry name" value="P-loop containing nucleoside triphosphate hydrolases"/>
    <property type="match status" value="2"/>
</dbReference>
<comment type="subcellular location">
    <subcellularLocation>
        <location evidence="1">Cell membrane</location>
        <topology evidence="1">Peripheral membrane protein</topology>
    </subcellularLocation>
</comment>
<evidence type="ECO:0000256" key="5">
    <source>
        <dbReference type="ARBA" id="ARBA00022741"/>
    </source>
</evidence>
<reference evidence="10 11" key="1">
    <citation type="journal article" date="2011" name="EMBO J.">
        <title>Structural diversity of bacterial flagellar motors.</title>
        <authorList>
            <person name="Chen S."/>
            <person name="Beeby M."/>
            <person name="Murphy G.E."/>
            <person name="Leadbetter J.R."/>
            <person name="Hendrixson D.R."/>
            <person name="Briegel A."/>
            <person name="Li Z."/>
            <person name="Shi J."/>
            <person name="Tocheva E.I."/>
            <person name="Muller A."/>
            <person name="Dobro M.J."/>
            <person name="Jensen G.J."/>
        </authorList>
    </citation>
    <scope>NUCLEOTIDE SEQUENCE [LARGE SCALE GENOMIC DNA]</scope>
    <source>
        <strain evidence="10 11">DSM 6540</strain>
    </source>
</reference>
<keyword evidence="4" id="KW-0677">Repeat</keyword>
<dbReference type="GO" id="GO:0016887">
    <property type="term" value="F:ATP hydrolysis activity"/>
    <property type="evidence" value="ECO:0007669"/>
    <property type="project" value="InterPro"/>
</dbReference>
<dbReference type="InterPro" id="IPR003439">
    <property type="entry name" value="ABC_transporter-like_ATP-bd"/>
</dbReference>
<keyword evidence="11" id="KW-1185">Reference proteome</keyword>
<dbReference type="SMART" id="SM00382">
    <property type="entry name" value="AAA"/>
    <property type="match status" value="1"/>
</dbReference>
<dbReference type="PROSITE" id="PS50893">
    <property type="entry name" value="ABC_TRANSPORTER_2"/>
    <property type="match status" value="2"/>
</dbReference>
<dbReference type="AlphaFoldDB" id="F7NDJ8"/>
<evidence type="ECO:0000256" key="8">
    <source>
        <dbReference type="ARBA" id="ARBA00023136"/>
    </source>
</evidence>
<sequence length="517" mass="56370">MAKPFIEMRDIVKCFPGVIANQQVNLDIYAGEIHALLGENGSGKSTLMSILAGLYKPDAGGITVNGVEKKFSSPRDAIASGIGMVHQHFKLVNPFTVTENITLGEQNGSLLLPADKLKAKITSFSAKYGLEVNPDAIVGHLSVGEKQRVEILRMLYQGSRVLIMDEPTAVLTPQETSDLFSNLRKMADDGCAVVFITHKLNEIMELADRVTVLRGGKVTGTLLREQLNSRELVRLMVGRDVASQYARETVGQGNVVLSLEKVHAWNDMGRPGLRGISLTIREGEILGLAGVAGNGQRELAEIITGLRRVAKGQVRLHEETVTNLPPAAIISRGVSYVPEDRLGMGLVPDLNAIENLLLKSYQQPEYSGRWLLNSQAIEEKAVRLIKQYQIKLASLNQPVKLLSGGNLQRMLLAREISDHPRLMIVVYPARGLDVGATEAVHKLLLDLKASRTAILLISEDLEEILKLADRVGVLFNGQLVGDFPVDQADIDKIGMLMAGSPGAVDSENLAFRNFCQP</sequence>
<evidence type="ECO:0000256" key="1">
    <source>
        <dbReference type="ARBA" id="ARBA00004202"/>
    </source>
</evidence>
<dbReference type="PANTHER" id="PTHR43790:SF4">
    <property type="entry name" value="GUANOSINE IMPORT ATP-BINDING PROTEIN NUPO"/>
    <property type="match status" value="1"/>
</dbReference>